<dbReference type="EMBL" id="DUZY01000005">
    <property type="protein sequence ID" value="DAD41699.1"/>
    <property type="molecule type" value="Genomic_DNA"/>
</dbReference>
<keyword evidence="2" id="KW-1185">Reference proteome</keyword>
<name>A0A822ZE21_NELNU</name>
<protein>
    <submittedName>
        <fullName evidence="1">Uncharacterized protein</fullName>
    </submittedName>
</protein>
<sequence length="92" mass="10095">MAIRSGRSSFVLCSYQSSSTTLYTSYKTKNMLTKAAIVAKQSPTKDSRSLPDATTVKIRGYSVPPSTPVTTFSLTDKEKIILRRPFIAIDGD</sequence>
<proteinExistence type="predicted"/>
<dbReference type="Proteomes" id="UP000607653">
    <property type="component" value="Unassembled WGS sequence"/>
</dbReference>
<comment type="caution">
    <text evidence="1">The sequence shown here is derived from an EMBL/GenBank/DDBJ whole genome shotgun (WGS) entry which is preliminary data.</text>
</comment>
<dbReference type="AlphaFoldDB" id="A0A822ZE21"/>
<organism evidence="1 2">
    <name type="scientific">Nelumbo nucifera</name>
    <name type="common">Sacred lotus</name>
    <dbReference type="NCBI Taxonomy" id="4432"/>
    <lineage>
        <taxon>Eukaryota</taxon>
        <taxon>Viridiplantae</taxon>
        <taxon>Streptophyta</taxon>
        <taxon>Embryophyta</taxon>
        <taxon>Tracheophyta</taxon>
        <taxon>Spermatophyta</taxon>
        <taxon>Magnoliopsida</taxon>
        <taxon>Proteales</taxon>
        <taxon>Nelumbonaceae</taxon>
        <taxon>Nelumbo</taxon>
    </lineage>
</organism>
<accession>A0A822ZE21</accession>
<gene>
    <name evidence="1" type="ORF">HUJ06_016022</name>
</gene>
<evidence type="ECO:0000313" key="2">
    <source>
        <dbReference type="Proteomes" id="UP000607653"/>
    </source>
</evidence>
<evidence type="ECO:0000313" key="1">
    <source>
        <dbReference type="EMBL" id="DAD41699.1"/>
    </source>
</evidence>
<reference evidence="1 2" key="1">
    <citation type="journal article" date="2020" name="Mol. Biol. Evol.">
        <title>Distinct Expression and Methylation Patterns for Genes with Different Fates following a Single Whole-Genome Duplication in Flowering Plants.</title>
        <authorList>
            <person name="Shi T."/>
            <person name="Rahmani R.S."/>
            <person name="Gugger P.F."/>
            <person name="Wang M."/>
            <person name="Li H."/>
            <person name="Zhang Y."/>
            <person name="Li Z."/>
            <person name="Wang Q."/>
            <person name="Van de Peer Y."/>
            <person name="Marchal K."/>
            <person name="Chen J."/>
        </authorList>
    </citation>
    <scope>NUCLEOTIDE SEQUENCE [LARGE SCALE GENOMIC DNA]</scope>
    <source>
        <tissue evidence="1">Leaf</tissue>
    </source>
</reference>